<comment type="caution">
    <text evidence="1">The sequence shown here is derived from an EMBL/GenBank/DDBJ whole genome shotgun (WGS) entry which is preliminary data.</text>
</comment>
<name>A0A642UHL6_DIURU</name>
<dbReference type="Proteomes" id="UP000449547">
    <property type="component" value="Unassembled WGS sequence"/>
</dbReference>
<sequence length="222" mass="26116">MRESRQNSMERYKNLDVDSMSAALSRNLERRRIDLQILAKHATPDEDDQLDLASLISSLERMLATPPQEQQECKSWIESASKLLRSETAIDRMHSLQIRLANFKALCGCRMQFSNDITSLDTFEFDRKEFLRCYHLVFGDKLCDLLTEKKLNSFLIEPPTNYHVFSGVLNKKQFHRFRVEEDIYDVWKGENPEIRIRQVTEEWKKSDAVAKIYLFESRTLTA</sequence>
<keyword evidence="2" id="KW-1185">Reference proteome</keyword>
<dbReference type="AlphaFoldDB" id="A0A642UHL6"/>
<dbReference type="EMBL" id="SWFT01000124">
    <property type="protein sequence ID" value="KAA8899317.1"/>
    <property type="molecule type" value="Genomic_DNA"/>
</dbReference>
<evidence type="ECO:0000313" key="1">
    <source>
        <dbReference type="EMBL" id="KAA8899317.1"/>
    </source>
</evidence>
<organism evidence="1 2">
    <name type="scientific">Diutina rugosa</name>
    <name type="common">Yeast</name>
    <name type="synonym">Candida rugosa</name>
    <dbReference type="NCBI Taxonomy" id="5481"/>
    <lineage>
        <taxon>Eukaryota</taxon>
        <taxon>Fungi</taxon>
        <taxon>Dikarya</taxon>
        <taxon>Ascomycota</taxon>
        <taxon>Saccharomycotina</taxon>
        <taxon>Pichiomycetes</taxon>
        <taxon>Debaryomycetaceae</taxon>
        <taxon>Diutina</taxon>
    </lineage>
</organism>
<reference evidence="1 2" key="1">
    <citation type="submission" date="2019-07" db="EMBL/GenBank/DDBJ databases">
        <title>Genome assembly of two rare yeast pathogens: Diutina rugosa and Trichomonascus ciferrii.</title>
        <authorList>
            <person name="Mixao V."/>
            <person name="Saus E."/>
            <person name="Hansen A."/>
            <person name="Lass-Flor C."/>
            <person name="Gabaldon T."/>
        </authorList>
    </citation>
    <scope>NUCLEOTIDE SEQUENCE [LARGE SCALE GENOMIC DNA]</scope>
    <source>
        <strain evidence="1 2">CBS 613</strain>
    </source>
</reference>
<evidence type="ECO:0000313" key="2">
    <source>
        <dbReference type="Proteomes" id="UP000449547"/>
    </source>
</evidence>
<accession>A0A642UHL6</accession>
<dbReference type="VEuPathDB" id="FungiDB:DIURU_004339"/>
<dbReference type="GeneID" id="54782990"/>
<gene>
    <name evidence="1" type="ORF">DIURU_004339</name>
</gene>
<protein>
    <submittedName>
        <fullName evidence="1">Uncharacterized protein</fullName>
    </submittedName>
</protein>
<dbReference type="RefSeq" id="XP_034010831.1">
    <property type="nucleotide sequence ID" value="XM_034157201.1"/>
</dbReference>
<proteinExistence type="predicted"/>